<reference evidence="1" key="2">
    <citation type="journal article" date="2015" name="Fish Shellfish Immunol.">
        <title>Early steps in the European eel (Anguilla anguilla)-Vibrio vulnificus interaction in the gills: Role of the RtxA13 toxin.</title>
        <authorList>
            <person name="Callol A."/>
            <person name="Pajuelo D."/>
            <person name="Ebbesson L."/>
            <person name="Teles M."/>
            <person name="MacKenzie S."/>
            <person name="Amaro C."/>
        </authorList>
    </citation>
    <scope>NUCLEOTIDE SEQUENCE</scope>
</reference>
<sequence length="38" mass="4154">MSSVQGIGNIKRTLPLNRSTANLDITFLFITVDEMSAV</sequence>
<organism evidence="1">
    <name type="scientific">Anguilla anguilla</name>
    <name type="common">European freshwater eel</name>
    <name type="synonym">Muraena anguilla</name>
    <dbReference type="NCBI Taxonomy" id="7936"/>
    <lineage>
        <taxon>Eukaryota</taxon>
        <taxon>Metazoa</taxon>
        <taxon>Chordata</taxon>
        <taxon>Craniata</taxon>
        <taxon>Vertebrata</taxon>
        <taxon>Euteleostomi</taxon>
        <taxon>Actinopterygii</taxon>
        <taxon>Neopterygii</taxon>
        <taxon>Teleostei</taxon>
        <taxon>Anguilliformes</taxon>
        <taxon>Anguillidae</taxon>
        <taxon>Anguilla</taxon>
    </lineage>
</organism>
<dbReference type="AlphaFoldDB" id="A0A0E9S291"/>
<protein>
    <submittedName>
        <fullName evidence="1">Uncharacterized protein</fullName>
    </submittedName>
</protein>
<proteinExistence type="predicted"/>
<dbReference type="EMBL" id="GBXM01073812">
    <property type="protein sequence ID" value="JAH34765.1"/>
    <property type="molecule type" value="Transcribed_RNA"/>
</dbReference>
<accession>A0A0E9S291</accession>
<evidence type="ECO:0000313" key="1">
    <source>
        <dbReference type="EMBL" id="JAH34765.1"/>
    </source>
</evidence>
<reference evidence="1" key="1">
    <citation type="submission" date="2014-11" db="EMBL/GenBank/DDBJ databases">
        <authorList>
            <person name="Amaro Gonzalez C."/>
        </authorList>
    </citation>
    <scope>NUCLEOTIDE SEQUENCE</scope>
</reference>
<name>A0A0E9S291_ANGAN</name>